<dbReference type="Proteomes" id="UP000178323">
    <property type="component" value="Unassembled WGS sequence"/>
</dbReference>
<evidence type="ECO:0000256" key="1">
    <source>
        <dbReference type="ARBA" id="ARBA00012417"/>
    </source>
</evidence>
<evidence type="ECO:0000256" key="4">
    <source>
        <dbReference type="ARBA" id="ARBA00022695"/>
    </source>
</evidence>
<evidence type="ECO:0000313" key="12">
    <source>
        <dbReference type="Proteomes" id="UP000178323"/>
    </source>
</evidence>
<accession>A0A1F5S9J7</accession>
<dbReference type="NCBIfam" id="TIGR01128">
    <property type="entry name" value="holA"/>
    <property type="match status" value="1"/>
</dbReference>
<keyword evidence="3" id="KW-0808">Transferase</keyword>
<dbReference type="Pfam" id="PF21694">
    <property type="entry name" value="DNA_pol3_delta_C"/>
    <property type="match status" value="1"/>
</dbReference>
<dbReference type="Gene3D" id="3.40.50.300">
    <property type="entry name" value="P-loop containing nucleotide triphosphate hydrolases"/>
    <property type="match status" value="1"/>
</dbReference>
<organism evidence="11 12">
    <name type="scientific">Candidatus Falkowbacteria bacterium RBG_13_39_14</name>
    <dbReference type="NCBI Taxonomy" id="1797985"/>
    <lineage>
        <taxon>Bacteria</taxon>
        <taxon>Candidatus Falkowiibacteriota</taxon>
    </lineage>
</organism>
<dbReference type="Pfam" id="PF06144">
    <property type="entry name" value="DNA_pol3_delta"/>
    <property type="match status" value="1"/>
</dbReference>
<keyword evidence="5" id="KW-0235">DNA replication</keyword>
<proteinExistence type="inferred from homology"/>
<dbReference type="Gene3D" id="1.10.8.60">
    <property type="match status" value="1"/>
</dbReference>
<evidence type="ECO:0000259" key="9">
    <source>
        <dbReference type="Pfam" id="PF06144"/>
    </source>
</evidence>
<evidence type="ECO:0000256" key="5">
    <source>
        <dbReference type="ARBA" id="ARBA00022705"/>
    </source>
</evidence>
<dbReference type="Gene3D" id="1.20.272.10">
    <property type="match status" value="1"/>
</dbReference>
<evidence type="ECO:0000256" key="7">
    <source>
        <dbReference type="ARBA" id="ARBA00034754"/>
    </source>
</evidence>
<dbReference type="EMBL" id="MFFS01000007">
    <property type="protein sequence ID" value="OGF22941.1"/>
    <property type="molecule type" value="Genomic_DNA"/>
</dbReference>
<comment type="caution">
    <text evidence="11">The sequence shown here is derived from an EMBL/GenBank/DDBJ whole genome shotgun (WGS) entry which is preliminary data.</text>
</comment>
<feature type="domain" description="DNA polymerase III delta subunit-like C-terminal" evidence="10">
    <location>
        <begin position="209"/>
        <end position="331"/>
    </location>
</feature>
<dbReference type="GO" id="GO:0006261">
    <property type="term" value="P:DNA-templated DNA replication"/>
    <property type="evidence" value="ECO:0007669"/>
    <property type="project" value="TreeGrafter"/>
</dbReference>
<dbReference type="GO" id="GO:0009360">
    <property type="term" value="C:DNA polymerase III complex"/>
    <property type="evidence" value="ECO:0007669"/>
    <property type="project" value="InterPro"/>
</dbReference>
<dbReference type="InterPro" id="IPR010372">
    <property type="entry name" value="DNA_pol3_delta_N"/>
</dbReference>
<dbReference type="InterPro" id="IPR005790">
    <property type="entry name" value="DNA_polIII_delta"/>
</dbReference>
<keyword evidence="4" id="KW-0548">Nucleotidyltransferase</keyword>
<evidence type="ECO:0000256" key="8">
    <source>
        <dbReference type="ARBA" id="ARBA00049244"/>
    </source>
</evidence>
<dbReference type="InterPro" id="IPR008921">
    <property type="entry name" value="DNA_pol3_clamp-load_cplx_C"/>
</dbReference>
<keyword evidence="6" id="KW-0239">DNA-directed DNA polymerase</keyword>
<gene>
    <name evidence="11" type="ORF">A2Y83_01610</name>
</gene>
<dbReference type="EC" id="2.7.7.7" evidence="1"/>
<evidence type="ECO:0000256" key="6">
    <source>
        <dbReference type="ARBA" id="ARBA00022932"/>
    </source>
</evidence>
<evidence type="ECO:0000313" key="11">
    <source>
        <dbReference type="EMBL" id="OGF22941.1"/>
    </source>
</evidence>
<comment type="similarity">
    <text evidence="7">Belongs to the DNA polymerase HolA subunit family.</text>
</comment>
<dbReference type="AlphaFoldDB" id="A0A1F5S9J7"/>
<comment type="catalytic activity">
    <reaction evidence="8">
        <text>DNA(n) + a 2'-deoxyribonucleoside 5'-triphosphate = DNA(n+1) + diphosphate</text>
        <dbReference type="Rhea" id="RHEA:22508"/>
        <dbReference type="Rhea" id="RHEA-COMP:17339"/>
        <dbReference type="Rhea" id="RHEA-COMP:17340"/>
        <dbReference type="ChEBI" id="CHEBI:33019"/>
        <dbReference type="ChEBI" id="CHEBI:61560"/>
        <dbReference type="ChEBI" id="CHEBI:173112"/>
        <dbReference type="EC" id="2.7.7.7"/>
    </reaction>
</comment>
<name>A0A1F5S9J7_9BACT</name>
<dbReference type="InterPro" id="IPR027417">
    <property type="entry name" value="P-loop_NTPase"/>
</dbReference>
<dbReference type="SUPFAM" id="SSF52540">
    <property type="entry name" value="P-loop containing nucleoside triphosphate hydrolases"/>
    <property type="match status" value="1"/>
</dbReference>
<dbReference type="InterPro" id="IPR048466">
    <property type="entry name" value="DNA_pol3_delta-like_C"/>
</dbReference>
<evidence type="ECO:0000256" key="3">
    <source>
        <dbReference type="ARBA" id="ARBA00022679"/>
    </source>
</evidence>
<dbReference type="GO" id="GO:0003887">
    <property type="term" value="F:DNA-directed DNA polymerase activity"/>
    <property type="evidence" value="ECO:0007669"/>
    <property type="project" value="UniProtKB-KW"/>
</dbReference>
<feature type="domain" description="DNA polymerase III delta N-terminal" evidence="9">
    <location>
        <begin position="4"/>
        <end position="114"/>
    </location>
</feature>
<evidence type="ECO:0000256" key="2">
    <source>
        <dbReference type="ARBA" id="ARBA00017703"/>
    </source>
</evidence>
<dbReference type="PANTHER" id="PTHR34388:SF1">
    <property type="entry name" value="DNA POLYMERASE III SUBUNIT DELTA"/>
    <property type="match status" value="1"/>
</dbReference>
<dbReference type="PANTHER" id="PTHR34388">
    <property type="entry name" value="DNA POLYMERASE III SUBUNIT DELTA"/>
    <property type="match status" value="1"/>
</dbReference>
<evidence type="ECO:0000259" key="10">
    <source>
        <dbReference type="Pfam" id="PF21694"/>
    </source>
</evidence>
<sequence>MVIFLYGSDTFRSLKKLKEIKEKFLKTVEGGSLNLTELDGEKLNFADFKKEISTVSFMSLKRLVVCKNIISKGKDKNFQKEIIDFLKKDDDNESIILFWEEEKKEKEPLSKYLLSLHSRRPCSTAGSPIADKIYFQEFEPLKGAALKNWIVKTAKEKGGRIDGAAANALAERAGSDLWQMNNELDKLISFSPDISVEKVKKFVKGKDDENIFNLTDAIGAKNKKLALKLLSEQLRAGANINYIITMLARQFRMLLEVKDYMVKSGGAYVSALNISRDFKIHSFVAGKLLAQVKMYEMENLRKLYSRILDIDLKSKTTSINMELLLDMLVIQTDYDGLETDLYGSRMRVI</sequence>
<protein>
    <recommendedName>
        <fullName evidence="2">DNA polymerase III subunit delta</fullName>
        <ecNumber evidence="1">2.7.7.7</ecNumber>
    </recommendedName>
</protein>
<dbReference type="SUPFAM" id="SSF48019">
    <property type="entry name" value="post-AAA+ oligomerization domain-like"/>
    <property type="match status" value="1"/>
</dbReference>
<reference evidence="11 12" key="1">
    <citation type="journal article" date="2016" name="Nat. Commun.">
        <title>Thousands of microbial genomes shed light on interconnected biogeochemical processes in an aquifer system.</title>
        <authorList>
            <person name="Anantharaman K."/>
            <person name="Brown C.T."/>
            <person name="Hug L.A."/>
            <person name="Sharon I."/>
            <person name="Castelle C.J."/>
            <person name="Probst A.J."/>
            <person name="Thomas B.C."/>
            <person name="Singh A."/>
            <person name="Wilkins M.J."/>
            <person name="Karaoz U."/>
            <person name="Brodie E.L."/>
            <person name="Williams K.H."/>
            <person name="Hubbard S.S."/>
            <person name="Banfield J.F."/>
        </authorList>
    </citation>
    <scope>NUCLEOTIDE SEQUENCE [LARGE SCALE GENOMIC DNA]</scope>
</reference>
<dbReference type="STRING" id="1797985.A2Y83_01610"/>
<dbReference type="GO" id="GO:0003677">
    <property type="term" value="F:DNA binding"/>
    <property type="evidence" value="ECO:0007669"/>
    <property type="project" value="InterPro"/>
</dbReference>